<dbReference type="InterPro" id="IPR041854">
    <property type="entry name" value="BFD-like_2Fe2S-bd_dom_sf"/>
</dbReference>
<evidence type="ECO:0000313" key="10">
    <source>
        <dbReference type="Proteomes" id="UP000610558"/>
    </source>
</evidence>
<evidence type="ECO:0000259" key="6">
    <source>
        <dbReference type="Pfam" id="PF04324"/>
    </source>
</evidence>
<gene>
    <name evidence="9" type="ORF">IB286_03895</name>
</gene>
<evidence type="ECO:0000256" key="5">
    <source>
        <dbReference type="SAM" id="Phobius"/>
    </source>
</evidence>
<dbReference type="AlphaFoldDB" id="A0A927GW75"/>
<comment type="cofactor">
    <cofactor evidence="1">
        <name>FAD</name>
        <dbReference type="ChEBI" id="CHEBI:57692"/>
    </cofactor>
</comment>
<evidence type="ECO:0000259" key="7">
    <source>
        <dbReference type="Pfam" id="PF07992"/>
    </source>
</evidence>
<dbReference type="Pfam" id="PF18267">
    <property type="entry name" value="Rubredoxin_C"/>
    <property type="match status" value="1"/>
</dbReference>
<feature type="transmembrane region" description="Helical" evidence="5">
    <location>
        <begin position="598"/>
        <end position="620"/>
    </location>
</feature>
<dbReference type="RefSeq" id="WP_190762586.1">
    <property type="nucleotide sequence ID" value="NZ_JACXLD010000001.1"/>
</dbReference>
<dbReference type="PRINTS" id="PR00368">
    <property type="entry name" value="FADPNR"/>
</dbReference>
<proteinExistence type="inferred from homology"/>
<dbReference type="InterPro" id="IPR050260">
    <property type="entry name" value="FAD-bd_OxRdtase"/>
</dbReference>
<dbReference type="Proteomes" id="UP000610558">
    <property type="component" value="Unassembled WGS sequence"/>
</dbReference>
<dbReference type="InterPro" id="IPR041575">
    <property type="entry name" value="Rubredoxin_C"/>
</dbReference>
<comment type="caution">
    <text evidence="9">The sequence shown here is derived from an EMBL/GenBank/DDBJ whole genome shotgun (WGS) entry which is preliminary data.</text>
</comment>
<reference evidence="9" key="1">
    <citation type="submission" date="2020-09" db="EMBL/GenBank/DDBJ databases">
        <authorList>
            <person name="Yoon J.-W."/>
        </authorList>
    </citation>
    <scope>NUCLEOTIDE SEQUENCE</scope>
    <source>
        <strain evidence="9">KMU-158</strain>
    </source>
</reference>
<sequence>MNRPFSENAINADARPIVIVGTGPVGIRVAELLVAKGCTRPIKLFGDEPWEPYDRIRLSSLLAGELKFSELSRPPQFNAEQVSSFSNCAIVEVNCVQRFVIDQQGTKHFYSDLILAVGSEPFRPSIPGLDAQRVYTFRDLNDTQALLARSVGARRVLVAGGGLLGLETARAMQRGASEVTVVQQADRLMNRQLDVEAAALLQASIEGQGISVKLGAGVREILTEDQGSERRRVCGVRLYSGETIACDTVILSAGIRPRTELAIKSGIAVARGIVVDENLQTSRPHVFAIGECAEINQQIYGLVGPGYEQASVLAARLCGEDVSYHGSINTTELKVVNLPVFSIGELEDVKRRSWRLNSLVYKNAESGVYRKLILRQGKPTAAVAIGEWTEVKRLQESVVSGRRLGIINILRFMKTGSLWPSGEVANVNAWPASALVCNCRGLSRGELSRAYAACENKAELIATTGASTVCGSCTPLIAELCGENAKKAPMQWGLLVSAAIAFFLSLFILSSTPIPYADSVQHWLGSVDKLWSQGLYKQISGFSLLGLSILGLYLSINKRIQKLSWGSFRHWRLVHSVLGGLCLFVLFAHTGLRMGENLNAYLMSNFLALALLGGITAAVISGETAFGARLGKRLRRWCSWGHIALFWPLPTLLGFHVISVYYF</sequence>
<feature type="domain" description="BFD-like [2Fe-2S]-binding" evidence="6">
    <location>
        <begin position="435"/>
        <end position="480"/>
    </location>
</feature>
<dbReference type="InterPro" id="IPR016156">
    <property type="entry name" value="FAD/NAD-linked_Rdtase_dimer_sf"/>
</dbReference>
<feature type="transmembrane region" description="Helical" evidence="5">
    <location>
        <begin position="573"/>
        <end position="592"/>
    </location>
</feature>
<keyword evidence="5" id="KW-0472">Membrane</keyword>
<dbReference type="Gene3D" id="1.10.10.1100">
    <property type="entry name" value="BFD-like [2Fe-2S]-binding domain"/>
    <property type="match status" value="1"/>
</dbReference>
<protein>
    <submittedName>
        <fullName evidence="9">NAD(P)/FAD-dependent oxidoreductase</fullName>
    </submittedName>
</protein>
<evidence type="ECO:0000256" key="4">
    <source>
        <dbReference type="ARBA" id="ARBA00022827"/>
    </source>
</evidence>
<feature type="transmembrane region" description="Helical" evidence="5">
    <location>
        <begin position="492"/>
        <end position="514"/>
    </location>
</feature>
<evidence type="ECO:0000313" key="9">
    <source>
        <dbReference type="EMBL" id="MBD2858139.1"/>
    </source>
</evidence>
<feature type="transmembrane region" description="Helical" evidence="5">
    <location>
        <begin position="640"/>
        <end position="662"/>
    </location>
</feature>
<accession>A0A927GW75</accession>
<dbReference type="Gene3D" id="3.50.50.60">
    <property type="entry name" value="FAD/NAD(P)-binding domain"/>
    <property type="match status" value="2"/>
</dbReference>
<evidence type="ECO:0000256" key="1">
    <source>
        <dbReference type="ARBA" id="ARBA00001974"/>
    </source>
</evidence>
<dbReference type="Pfam" id="PF07992">
    <property type="entry name" value="Pyr_redox_2"/>
    <property type="match status" value="1"/>
</dbReference>
<feature type="transmembrane region" description="Helical" evidence="5">
    <location>
        <begin position="534"/>
        <end position="553"/>
    </location>
</feature>
<dbReference type="PANTHER" id="PTHR43429:SF3">
    <property type="entry name" value="NITRITE REDUCTASE [NAD(P)H]"/>
    <property type="match status" value="1"/>
</dbReference>
<comment type="similarity">
    <text evidence="2">Belongs to the FAD-dependent oxidoreductase family.</text>
</comment>
<dbReference type="PRINTS" id="PR00411">
    <property type="entry name" value="PNDRDTASEI"/>
</dbReference>
<feature type="domain" description="NADH-rubredoxin oxidoreductase C-terminal" evidence="8">
    <location>
        <begin position="331"/>
        <end position="399"/>
    </location>
</feature>
<evidence type="ECO:0000256" key="2">
    <source>
        <dbReference type="ARBA" id="ARBA00006442"/>
    </source>
</evidence>
<dbReference type="InterPro" id="IPR036188">
    <property type="entry name" value="FAD/NAD-bd_sf"/>
</dbReference>
<evidence type="ECO:0000259" key="8">
    <source>
        <dbReference type="Pfam" id="PF18267"/>
    </source>
</evidence>
<name>A0A927GW75_9GAMM</name>
<dbReference type="Gene3D" id="3.30.390.30">
    <property type="match status" value="1"/>
</dbReference>
<dbReference type="GO" id="GO:0016491">
    <property type="term" value="F:oxidoreductase activity"/>
    <property type="evidence" value="ECO:0007669"/>
    <property type="project" value="InterPro"/>
</dbReference>
<keyword evidence="5" id="KW-1133">Transmembrane helix</keyword>
<evidence type="ECO:0000256" key="3">
    <source>
        <dbReference type="ARBA" id="ARBA00022630"/>
    </source>
</evidence>
<dbReference type="SUPFAM" id="SSF51905">
    <property type="entry name" value="FAD/NAD(P)-binding domain"/>
    <property type="match status" value="1"/>
</dbReference>
<dbReference type="Pfam" id="PF04324">
    <property type="entry name" value="Fer2_BFD"/>
    <property type="match status" value="1"/>
</dbReference>
<keyword evidence="5" id="KW-0812">Transmembrane</keyword>
<organism evidence="9 10">
    <name type="scientific">Spongiibacter pelagi</name>
    <dbReference type="NCBI Taxonomy" id="2760804"/>
    <lineage>
        <taxon>Bacteria</taxon>
        <taxon>Pseudomonadati</taxon>
        <taxon>Pseudomonadota</taxon>
        <taxon>Gammaproteobacteria</taxon>
        <taxon>Cellvibrionales</taxon>
        <taxon>Spongiibacteraceae</taxon>
        <taxon>Spongiibacter</taxon>
    </lineage>
</organism>
<dbReference type="EMBL" id="JACXLD010000001">
    <property type="protein sequence ID" value="MBD2858139.1"/>
    <property type="molecule type" value="Genomic_DNA"/>
</dbReference>
<feature type="domain" description="FAD/NAD(P)-binding" evidence="7">
    <location>
        <begin position="17"/>
        <end position="299"/>
    </location>
</feature>
<keyword evidence="4" id="KW-0274">FAD</keyword>
<keyword evidence="3" id="KW-0285">Flavoprotein</keyword>
<dbReference type="InterPro" id="IPR007419">
    <property type="entry name" value="BFD-like_2Fe2S-bd_dom"/>
</dbReference>
<dbReference type="InterPro" id="IPR023753">
    <property type="entry name" value="FAD/NAD-binding_dom"/>
</dbReference>
<keyword evidence="10" id="KW-1185">Reference proteome</keyword>
<dbReference type="PANTHER" id="PTHR43429">
    <property type="entry name" value="PYRIDINE NUCLEOTIDE-DISULFIDE OXIDOREDUCTASE DOMAIN-CONTAINING"/>
    <property type="match status" value="1"/>
</dbReference>